<protein>
    <submittedName>
        <fullName evidence="1">Uncharacterized protein</fullName>
    </submittedName>
</protein>
<dbReference type="Proteomes" id="UP001193081">
    <property type="component" value="Unassembled WGS sequence"/>
</dbReference>
<gene>
    <name evidence="1" type="ORF">EYB53_012380</name>
</gene>
<dbReference type="RefSeq" id="WP_167857375.1">
    <property type="nucleotide sequence ID" value="NZ_SIJK02000020.1"/>
</dbReference>
<comment type="caution">
    <text evidence="1">The sequence shown here is derived from an EMBL/GenBank/DDBJ whole genome shotgun (WGS) entry which is preliminary data.</text>
</comment>
<dbReference type="EMBL" id="SIJK02000020">
    <property type="protein sequence ID" value="MBP1466503.1"/>
    <property type="molecule type" value="Genomic_DNA"/>
</dbReference>
<organism evidence="1 2">
    <name type="scientific">Candidatus Chloroploca mongolica</name>
    <dbReference type="NCBI Taxonomy" id="2528176"/>
    <lineage>
        <taxon>Bacteria</taxon>
        <taxon>Bacillati</taxon>
        <taxon>Chloroflexota</taxon>
        <taxon>Chloroflexia</taxon>
        <taxon>Chloroflexales</taxon>
        <taxon>Chloroflexineae</taxon>
        <taxon>Oscillochloridaceae</taxon>
        <taxon>Candidatus Chloroploca</taxon>
    </lineage>
</organism>
<keyword evidence="2" id="KW-1185">Reference proteome</keyword>
<sequence>MRPRSTATIEDLYHLPENAKAELVDGEIAEAEPAVPHWRMAVNDLFPDPKNPFILPA</sequence>
<evidence type="ECO:0000313" key="1">
    <source>
        <dbReference type="EMBL" id="MBP1466503.1"/>
    </source>
</evidence>
<reference evidence="1 2" key="1">
    <citation type="submission" date="2021-03" db="EMBL/GenBank/DDBJ databases">
        <authorList>
            <person name="Grouzdev D.S."/>
        </authorList>
    </citation>
    <scope>NUCLEOTIDE SEQUENCE [LARGE SCALE GENOMIC DNA]</scope>
    <source>
        <strain evidence="1 2">M50-1</strain>
    </source>
</reference>
<accession>A0ABS4DAP4</accession>
<evidence type="ECO:0000313" key="2">
    <source>
        <dbReference type="Proteomes" id="UP001193081"/>
    </source>
</evidence>
<proteinExistence type="predicted"/>
<name>A0ABS4DAP4_9CHLR</name>